<dbReference type="InterPro" id="IPR002088">
    <property type="entry name" value="Prenyl_trans_a"/>
</dbReference>
<dbReference type="GeneID" id="80878312"/>
<comment type="similarity">
    <text evidence="1 9">Belongs to the protein prenyltransferase subunit alpha family.</text>
</comment>
<keyword evidence="6" id="KW-0677">Repeat</keyword>
<evidence type="ECO:0000256" key="9">
    <source>
        <dbReference type="RuleBase" id="RU367120"/>
    </source>
</evidence>
<dbReference type="GO" id="GO:0004663">
    <property type="term" value="F:Rab geranylgeranyltransferase activity"/>
    <property type="evidence" value="ECO:0007669"/>
    <property type="project" value="UniProtKB-UniRule"/>
</dbReference>
<dbReference type="FunFam" id="1.25.40.120:FF:000035">
    <property type="entry name" value="Geranylgeranyl transferase type-2 subunit alpha"/>
    <property type="match status" value="1"/>
</dbReference>
<dbReference type="EMBL" id="CP115613">
    <property type="protein sequence ID" value="WBW75074.1"/>
    <property type="molecule type" value="Genomic_DNA"/>
</dbReference>
<dbReference type="PROSITE" id="PS51147">
    <property type="entry name" value="PFTA"/>
    <property type="match status" value="5"/>
</dbReference>
<dbReference type="SUPFAM" id="SSF48439">
    <property type="entry name" value="Protein prenylyltransferase"/>
    <property type="match status" value="1"/>
</dbReference>
<name>A0AAE9WEZ8_9SCHI</name>
<protein>
    <recommendedName>
        <fullName evidence="3 9">Geranylgeranyl transferase type-2 subunit alpha</fullName>
        <ecNumber evidence="2 9">2.5.1.60</ecNumber>
    </recommendedName>
    <alternativeName>
        <fullName evidence="7 9">Geranylgeranyl transferase type II subunit alpha</fullName>
    </alternativeName>
</protein>
<evidence type="ECO:0000256" key="5">
    <source>
        <dbReference type="ARBA" id="ARBA00022679"/>
    </source>
</evidence>
<dbReference type="Proteomes" id="UP001212411">
    <property type="component" value="Chromosome 3"/>
</dbReference>
<evidence type="ECO:0000256" key="1">
    <source>
        <dbReference type="ARBA" id="ARBA00006734"/>
    </source>
</evidence>
<dbReference type="Pfam" id="PF01239">
    <property type="entry name" value="PPTA"/>
    <property type="match status" value="5"/>
</dbReference>
<dbReference type="PANTHER" id="PTHR11129:SF2">
    <property type="entry name" value="GERANYLGERANYL TRANSFERASE TYPE-2 SUBUNIT ALPHA"/>
    <property type="match status" value="1"/>
</dbReference>
<evidence type="ECO:0000256" key="3">
    <source>
        <dbReference type="ARBA" id="ARBA00014772"/>
    </source>
</evidence>
<keyword evidence="4 9" id="KW-0637">Prenyltransferase</keyword>
<accession>A0AAE9WEZ8</accession>
<sequence length="345" mass="41407">MHGILRVKLNEEQKRLKLEKEKTKIQEYKGLIEQFQRARQLKDYSSEKLKLTTELLDWNPETYSVWNYRREIYLSSVFPNISVNEKQDVLDKELQYVLSKMKMFPKVYWIFNHRRWCLENAPYPNWNYEMMITEKLLSADARNFHGWHYRRYVVTQIEKQGNYDLAGKELQYTSSAIATNFSNFSAWHNRTKLLEFIIKKETDPELRRQLAQKILQEELDTIHQAAFTDPDDSSIWIYHRWLMGHCNQVGAPPILSVLSTEERIQYIAQEIQLLEELHELEPENKWCCELLIEYGLLIRILSNQKTTKQEQTTWVSLIHTLQQVDPQRQGRYQYLLKKIETITNA</sequence>
<evidence type="ECO:0000256" key="2">
    <source>
        <dbReference type="ARBA" id="ARBA00012656"/>
    </source>
</evidence>
<keyword evidence="5 9" id="KW-0808">Transferase</keyword>
<evidence type="ECO:0000256" key="7">
    <source>
        <dbReference type="ARBA" id="ARBA00031267"/>
    </source>
</evidence>
<evidence type="ECO:0000256" key="4">
    <source>
        <dbReference type="ARBA" id="ARBA00022602"/>
    </source>
</evidence>
<reference evidence="11 12" key="1">
    <citation type="journal article" date="2023" name="G3 (Bethesda)">
        <title>A high-quality reference genome for the fission yeast Schizosaccharomyces osmophilus.</title>
        <authorList>
            <person name="Jia G.S."/>
            <person name="Zhang W.C."/>
            <person name="Liang Y."/>
            <person name="Liu X.H."/>
            <person name="Rhind N."/>
            <person name="Pidoux A."/>
            <person name="Brysch-Herzberg M."/>
            <person name="Du L.L."/>
        </authorList>
    </citation>
    <scope>NUCLEOTIDE SEQUENCE [LARGE SCALE GENOMIC DNA]</scope>
    <source>
        <strain evidence="11 12">CBS 15793</strain>
    </source>
</reference>
<comment type="function">
    <text evidence="9">Catalyzes the transfer of a geranyl-geranyl moiety from geranyl-geranyl pyrophosphate to cysteines occuring in specific C-terminal amino acid sequences.</text>
</comment>
<dbReference type="Gene3D" id="1.25.40.120">
    <property type="entry name" value="Protein prenylyltransferase"/>
    <property type="match status" value="1"/>
</dbReference>
<proteinExistence type="inferred from homology"/>
<feature type="coiled-coil region" evidence="10">
    <location>
        <begin position="6"/>
        <end position="38"/>
    </location>
</feature>
<evidence type="ECO:0000313" key="12">
    <source>
        <dbReference type="Proteomes" id="UP001212411"/>
    </source>
</evidence>
<dbReference type="PANTHER" id="PTHR11129">
    <property type="entry name" value="PROTEIN FARNESYLTRANSFERASE ALPHA SUBUNIT/RAB GERANYLGERANYL TRANSFERASE ALPHA SUBUNIT"/>
    <property type="match status" value="1"/>
</dbReference>
<organism evidence="11 12">
    <name type="scientific">Schizosaccharomyces osmophilus</name>
    <dbReference type="NCBI Taxonomy" id="2545709"/>
    <lineage>
        <taxon>Eukaryota</taxon>
        <taxon>Fungi</taxon>
        <taxon>Dikarya</taxon>
        <taxon>Ascomycota</taxon>
        <taxon>Taphrinomycotina</taxon>
        <taxon>Schizosaccharomycetes</taxon>
        <taxon>Schizosaccharomycetales</taxon>
        <taxon>Schizosaccharomycetaceae</taxon>
        <taxon>Schizosaccharomyces</taxon>
    </lineage>
</organism>
<evidence type="ECO:0000313" key="11">
    <source>
        <dbReference type="EMBL" id="WBW75074.1"/>
    </source>
</evidence>
<keyword evidence="12" id="KW-1185">Reference proteome</keyword>
<dbReference type="GO" id="GO:0097354">
    <property type="term" value="P:prenylation"/>
    <property type="evidence" value="ECO:0007669"/>
    <property type="project" value="UniProtKB-UniRule"/>
</dbReference>
<evidence type="ECO:0000256" key="6">
    <source>
        <dbReference type="ARBA" id="ARBA00022737"/>
    </source>
</evidence>
<dbReference type="RefSeq" id="XP_056039317.1">
    <property type="nucleotide sequence ID" value="XM_056183623.1"/>
</dbReference>
<evidence type="ECO:0000256" key="10">
    <source>
        <dbReference type="SAM" id="Coils"/>
    </source>
</evidence>
<keyword evidence="10" id="KW-0175">Coiled coil</keyword>
<gene>
    <name evidence="11" type="primary">bet4</name>
    <name evidence="11" type="ORF">SOMG_04846</name>
</gene>
<dbReference type="AlphaFoldDB" id="A0AAE9WEZ8"/>
<comment type="catalytic activity">
    <reaction evidence="8 9">
        <text>geranylgeranyl diphosphate + L-cysteinyl-[protein] = S-geranylgeranyl-L-cysteinyl-[protein] + diphosphate</text>
        <dbReference type="Rhea" id="RHEA:21240"/>
        <dbReference type="Rhea" id="RHEA-COMP:10131"/>
        <dbReference type="Rhea" id="RHEA-COMP:11537"/>
        <dbReference type="ChEBI" id="CHEBI:29950"/>
        <dbReference type="ChEBI" id="CHEBI:33019"/>
        <dbReference type="ChEBI" id="CHEBI:57533"/>
        <dbReference type="ChEBI" id="CHEBI:86021"/>
        <dbReference type="EC" id="2.5.1.60"/>
    </reaction>
</comment>
<dbReference type="EC" id="2.5.1.60" evidence="2 9"/>
<dbReference type="GO" id="GO:0005968">
    <property type="term" value="C:Rab-protein geranylgeranyltransferase complex"/>
    <property type="evidence" value="ECO:0007669"/>
    <property type="project" value="TreeGrafter"/>
</dbReference>
<dbReference type="KEGG" id="som:SOMG_04846"/>
<evidence type="ECO:0000256" key="8">
    <source>
        <dbReference type="ARBA" id="ARBA00047658"/>
    </source>
</evidence>